<evidence type="ECO:0000256" key="1">
    <source>
        <dbReference type="SAM" id="Phobius"/>
    </source>
</evidence>
<reference evidence="2" key="1">
    <citation type="submission" date="2020-06" db="EMBL/GenBank/DDBJ databases">
        <authorList>
            <consortium name="Plant Systems Biology data submission"/>
        </authorList>
    </citation>
    <scope>NUCLEOTIDE SEQUENCE</scope>
    <source>
        <strain evidence="2">D6</strain>
    </source>
</reference>
<keyword evidence="1" id="KW-0472">Membrane</keyword>
<evidence type="ECO:0000313" key="2">
    <source>
        <dbReference type="EMBL" id="CAB9505728.1"/>
    </source>
</evidence>
<keyword evidence="1" id="KW-1133">Transmembrane helix</keyword>
<dbReference type="AlphaFoldDB" id="A0A9N8DMH6"/>
<organism evidence="2 3">
    <name type="scientific">Seminavis robusta</name>
    <dbReference type="NCBI Taxonomy" id="568900"/>
    <lineage>
        <taxon>Eukaryota</taxon>
        <taxon>Sar</taxon>
        <taxon>Stramenopiles</taxon>
        <taxon>Ochrophyta</taxon>
        <taxon>Bacillariophyta</taxon>
        <taxon>Bacillariophyceae</taxon>
        <taxon>Bacillariophycidae</taxon>
        <taxon>Naviculales</taxon>
        <taxon>Naviculaceae</taxon>
        <taxon>Seminavis</taxon>
    </lineage>
</organism>
<accession>A0A9N8DMH6</accession>
<dbReference type="EMBL" id="CAICTM010000240">
    <property type="protein sequence ID" value="CAB9505728.1"/>
    <property type="molecule type" value="Genomic_DNA"/>
</dbReference>
<proteinExistence type="predicted"/>
<name>A0A9N8DMH6_9STRA</name>
<gene>
    <name evidence="2" type="ORF">SEMRO_241_G096410.1</name>
</gene>
<sequence>MAPTDDEKTPAPAAGAFVFRQHMPVDARPLSPMDHMYFDNAFAPLNCIVQFESWWFNNDAKIGDAFQRVLQTSPILQTTVHGEGENACFKTMPEDDPTLPRVQIHDVDTAQKVLSYARQVRQEEQDRLSKGGMEARRKSLRFALFVIKFIAYTLVPQFLWFLVDRKSYSDVPHFDEMMLKQELPQLEGVDLKEMAQKSPKYSSKSFRFQDFDLFHPDAMSQLHGFQQVLVKVPKSRMDTCRKQLRQRNASISTAFQALAVKTTTVILDRLHLNQEGLDILSSIGVDIRPLVPWGDARDSAQFPVIGNYTSAFFIPVAHQKALTEPLEQLAQSIQDQVTQLRDDPRVRMEVLAYSDGNASVPFWCGISSILTPDSGRGGHNMFVESYIDFGPAPHIWFYVVTWGNETIITADIYLPIPQEGMGDAQLKQDIRKAAQDSALEDILSGGLLA</sequence>
<keyword evidence="3" id="KW-1185">Reference proteome</keyword>
<dbReference type="Proteomes" id="UP001153069">
    <property type="component" value="Unassembled WGS sequence"/>
</dbReference>
<feature type="transmembrane region" description="Helical" evidence="1">
    <location>
        <begin position="142"/>
        <end position="163"/>
    </location>
</feature>
<keyword evidence="1" id="KW-0812">Transmembrane</keyword>
<comment type="caution">
    <text evidence="2">The sequence shown here is derived from an EMBL/GenBank/DDBJ whole genome shotgun (WGS) entry which is preliminary data.</text>
</comment>
<evidence type="ECO:0000313" key="3">
    <source>
        <dbReference type="Proteomes" id="UP001153069"/>
    </source>
</evidence>
<protein>
    <submittedName>
        <fullName evidence="2">Uncharacterized protein</fullName>
    </submittedName>
</protein>